<keyword evidence="1" id="KW-0472">Membrane</keyword>
<evidence type="ECO:0000256" key="1">
    <source>
        <dbReference type="SAM" id="Phobius"/>
    </source>
</evidence>
<feature type="transmembrane region" description="Helical" evidence="1">
    <location>
        <begin position="38"/>
        <end position="58"/>
    </location>
</feature>
<evidence type="ECO:0000313" key="3">
    <source>
        <dbReference type="Proteomes" id="UP000241447"/>
    </source>
</evidence>
<feature type="transmembrane region" description="Helical" evidence="1">
    <location>
        <begin position="142"/>
        <end position="160"/>
    </location>
</feature>
<feature type="transmembrane region" description="Helical" evidence="1">
    <location>
        <begin position="172"/>
        <end position="195"/>
    </location>
</feature>
<dbReference type="AlphaFoldDB" id="A0A2R4M539"/>
<dbReference type="EMBL" id="CP028475">
    <property type="protein sequence ID" value="AVW92162.1"/>
    <property type="molecule type" value="Genomic_DNA"/>
</dbReference>
<keyword evidence="1" id="KW-0812">Transmembrane</keyword>
<dbReference type="OrthoDB" id="9827174at2"/>
<protein>
    <submittedName>
        <fullName evidence="2">Uncharacterized protein</fullName>
    </submittedName>
</protein>
<proteinExistence type="predicted"/>
<dbReference type="KEGG" id="cbak:DA792_14615"/>
<keyword evidence="1" id="KW-1133">Transmembrane helix</keyword>
<dbReference type="Proteomes" id="UP000241447">
    <property type="component" value="Chromosome"/>
</dbReference>
<dbReference type="RefSeq" id="WP_107720592.1">
    <property type="nucleotide sequence ID" value="NZ_CP028475.1"/>
</dbReference>
<name>A0A2R4M539_9RHOB</name>
<feature type="transmembrane region" description="Helical" evidence="1">
    <location>
        <begin position="93"/>
        <end position="112"/>
    </location>
</feature>
<evidence type="ECO:0000313" key="2">
    <source>
        <dbReference type="EMBL" id="AVW92162.1"/>
    </source>
</evidence>
<organism evidence="2 3">
    <name type="scientific">Celeribacter baekdonensis</name>
    <dbReference type="NCBI Taxonomy" id="875171"/>
    <lineage>
        <taxon>Bacteria</taxon>
        <taxon>Pseudomonadati</taxon>
        <taxon>Pseudomonadota</taxon>
        <taxon>Alphaproteobacteria</taxon>
        <taxon>Rhodobacterales</taxon>
        <taxon>Roseobacteraceae</taxon>
        <taxon>Celeribacter</taxon>
    </lineage>
</organism>
<reference evidence="2 3" key="1">
    <citation type="submission" date="2018-03" db="EMBL/GenBank/DDBJ databases">
        <title>The Complete Genome of Celeribacter baekdonensis strain LH4, a Thiosulfate-Oxidizing Alphaproteobacterium Isolated from Gulf of Mexico Continental Slope Sediments.</title>
        <authorList>
            <person name="Flood B.E."/>
            <person name="Bailey J.V."/>
            <person name="Leprich D."/>
        </authorList>
    </citation>
    <scope>NUCLEOTIDE SEQUENCE [LARGE SCALE GENOMIC DNA]</scope>
    <source>
        <strain evidence="2 3">LH4</strain>
    </source>
</reference>
<sequence>MTKENPALAFANKNSPYYCVSRDETPELRAAFDRMTPIFYLVLALYIAVPYFICKLGGPTVISTIRHSISWAPMPLELFDRFEGTRQYSGCHLFIMTAMVFVTAPAQVLLYYRVFVEKVVKAGTTLPLGPLWLSGYWRQVRGTLPIFILVLIVPYVLLLSDERPPVIFLWPWVAAMMFGSHVFGFTPIYLLLVILKKRKLNL</sequence>
<accession>A0A2R4M539</accession>
<gene>
    <name evidence="2" type="ORF">DA792_14615</name>
</gene>